<keyword evidence="3" id="KW-0134">Cell wall</keyword>
<comment type="similarity">
    <text evidence="2 9">Belongs to the glycosyl hydrolase 28 family.</text>
</comment>
<dbReference type="GO" id="GO:0004650">
    <property type="term" value="F:polygalacturonase activity"/>
    <property type="evidence" value="ECO:0007669"/>
    <property type="project" value="InterPro"/>
</dbReference>
<dbReference type="InterPro" id="IPR011050">
    <property type="entry name" value="Pectin_lyase_fold/virulence"/>
</dbReference>
<keyword evidence="6 9" id="KW-0326">Glycosidase</keyword>
<evidence type="ECO:0008006" key="12">
    <source>
        <dbReference type="Google" id="ProtNLM"/>
    </source>
</evidence>
<dbReference type="PANTHER" id="PTHR31375">
    <property type="match status" value="1"/>
</dbReference>
<organism evidence="10 11">
    <name type="scientific">Erythroxylum novogranatense</name>
    <dbReference type="NCBI Taxonomy" id="1862640"/>
    <lineage>
        <taxon>Eukaryota</taxon>
        <taxon>Viridiplantae</taxon>
        <taxon>Streptophyta</taxon>
        <taxon>Embryophyta</taxon>
        <taxon>Tracheophyta</taxon>
        <taxon>Spermatophyta</taxon>
        <taxon>Magnoliopsida</taxon>
        <taxon>eudicotyledons</taxon>
        <taxon>Gunneridae</taxon>
        <taxon>Pentapetalae</taxon>
        <taxon>rosids</taxon>
        <taxon>fabids</taxon>
        <taxon>Malpighiales</taxon>
        <taxon>Erythroxylaceae</taxon>
        <taxon>Erythroxylum</taxon>
    </lineage>
</organism>
<evidence type="ECO:0000256" key="8">
    <source>
        <dbReference type="PROSITE-ProRule" id="PRU10052"/>
    </source>
</evidence>
<dbReference type="PROSITE" id="PS00502">
    <property type="entry name" value="POLYGALACTURONASE"/>
    <property type="match status" value="1"/>
</dbReference>
<evidence type="ECO:0000313" key="11">
    <source>
        <dbReference type="Proteomes" id="UP001159364"/>
    </source>
</evidence>
<dbReference type="Gene3D" id="2.160.20.10">
    <property type="entry name" value="Single-stranded right-handed beta-helix, Pectin lyase-like"/>
    <property type="match status" value="1"/>
</dbReference>
<dbReference type="SMART" id="SM00710">
    <property type="entry name" value="PbH1"/>
    <property type="match status" value="4"/>
</dbReference>
<feature type="active site" evidence="8">
    <location>
        <position position="286"/>
    </location>
</feature>
<evidence type="ECO:0000313" key="10">
    <source>
        <dbReference type="EMBL" id="KAJ8766862.1"/>
    </source>
</evidence>
<keyword evidence="5 9" id="KW-0378">Hydrolase</keyword>
<dbReference type="AlphaFoldDB" id="A0AAV8TJ44"/>
<gene>
    <name evidence="10" type="ORF">K2173_009203</name>
</gene>
<protein>
    <recommendedName>
        <fullName evidence="12">Polygalacturonase</fullName>
    </recommendedName>
</protein>
<dbReference type="GO" id="GO:0071555">
    <property type="term" value="P:cell wall organization"/>
    <property type="evidence" value="ECO:0007669"/>
    <property type="project" value="UniProtKB-KW"/>
</dbReference>
<reference evidence="10 11" key="1">
    <citation type="submission" date="2021-09" db="EMBL/GenBank/DDBJ databases">
        <title>Genomic insights and catalytic innovation underlie evolution of tropane alkaloids biosynthesis.</title>
        <authorList>
            <person name="Wang Y.-J."/>
            <person name="Tian T."/>
            <person name="Huang J.-P."/>
            <person name="Huang S.-X."/>
        </authorList>
    </citation>
    <scope>NUCLEOTIDE SEQUENCE [LARGE SCALE GENOMIC DNA]</scope>
    <source>
        <strain evidence="10">KIB-2018</strain>
        <tissue evidence="10">Leaf</tissue>
    </source>
</reference>
<comment type="subcellular location">
    <subcellularLocation>
        <location evidence="1">Secreted</location>
        <location evidence="1">Cell wall</location>
    </subcellularLocation>
</comment>
<sequence>MLQFSLSTILAIYSAFSRTSYLAAVPVSSLIGGSPCQETMISAEAPDDSPCAFVPAPSPECSEGFFDVTEFGAIGDAVTDNSMVFIETWDAACSYEGDSIFYVPEGTFLVGSITLSGPCYNNQSPEVNIKGQLVAPTSLDAFPDSNWIQFKHLRGIVIYGEAGLTELDARGGVEAWKDPSCHKSATCEKMVTSLKLDNVSYGIISNVTLLNGKGFHVGIHESENINIQNITVTAPWNSPNTDGIHITLSTNVSITSSTIGVGDDCVSMGPGSVNISIFDIKCGPGHGISVGSLGKSENEESVVGVNVSNCTINGTTNGVRVKTWPGSPVGSASNITFQNIVMTNVSNPIIIDQKYCPSNSCDISKPSLVKLSNIVMQNISGTYNNDFAVTLLCSSKAPCENIWLLDVKLNYTKTSAPRQGPFIVEGVIDGLEIIGSTF</sequence>
<dbReference type="Pfam" id="PF00295">
    <property type="entry name" value="Glyco_hydro_28"/>
    <property type="match status" value="1"/>
</dbReference>
<evidence type="ECO:0000256" key="5">
    <source>
        <dbReference type="ARBA" id="ARBA00022801"/>
    </source>
</evidence>
<comment type="caution">
    <text evidence="10">The sequence shown here is derived from an EMBL/GenBank/DDBJ whole genome shotgun (WGS) entry which is preliminary data.</text>
</comment>
<proteinExistence type="inferred from homology"/>
<dbReference type="InterPro" id="IPR012334">
    <property type="entry name" value="Pectin_lyas_fold"/>
</dbReference>
<evidence type="ECO:0000256" key="4">
    <source>
        <dbReference type="ARBA" id="ARBA00022525"/>
    </source>
</evidence>
<dbReference type="InterPro" id="IPR000743">
    <property type="entry name" value="Glyco_hydro_28"/>
</dbReference>
<dbReference type="InterPro" id="IPR006626">
    <property type="entry name" value="PbH1"/>
</dbReference>
<name>A0AAV8TJ44_9ROSI</name>
<dbReference type="FunFam" id="2.160.20.10:FF:000004">
    <property type="entry name" value="Pectin lyase-like superfamily protein"/>
    <property type="match status" value="1"/>
</dbReference>
<evidence type="ECO:0000256" key="2">
    <source>
        <dbReference type="ARBA" id="ARBA00008834"/>
    </source>
</evidence>
<evidence type="ECO:0000256" key="7">
    <source>
        <dbReference type="ARBA" id="ARBA00023316"/>
    </source>
</evidence>
<accession>A0AAV8TJ44</accession>
<keyword evidence="4" id="KW-0964">Secreted</keyword>
<keyword evidence="11" id="KW-1185">Reference proteome</keyword>
<evidence type="ECO:0000256" key="3">
    <source>
        <dbReference type="ARBA" id="ARBA00022512"/>
    </source>
</evidence>
<keyword evidence="7" id="KW-0961">Cell wall biogenesis/degradation</keyword>
<dbReference type="Proteomes" id="UP001159364">
    <property type="component" value="Linkage Group LG04"/>
</dbReference>
<dbReference type="SUPFAM" id="SSF51126">
    <property type="entry name" value="Pectin lyase-like"/>
    <property type="match status" value="1"/>
</dbReference>
<dbReference type="GO" id="GO:0005975">
    <property type="term" value="P:carbohydrate metabolic process"/>
    <property type="evidence" value="ECO:0007669"/>
    <property type="project" value="InterPro"/>
</dbReference>
<evidence type="ECO:0000256" key="6">
    <source>
        <dbReference type="ARBA" id="ARBA00023295"/>
    </source>
</evidence>
<evidence type="ECO:0000256" key="9">
    <source>
        <dbReference type="RuleBase" id="RU361169"/>
    </source>
</evidence>
<dbReference type="EMBL" id="JAIWQS010000004">
    <property type="protein sequence ID" value="KAJ8766862.1"/>
    <property type="molecule type" value="Genomic_DNA"/>
</dbReference>
<evidence type="ECO:0000256" key="1">
    <source>
        <dbReference type="ARBA" id="ARBA00004191"/>
    </source>
</evidence>